<evidence type="ECO:0000313" key="2">
    <source>
        <dbReference type="Proteomes" id="UP000886885"/>
    </source>
</evidence>
<comment type="caution">
    <text evidence="1">The sequence shown here is derived from an EMBL/GenBank/DDBJ whole genome shotgun (WGS) entry which is preliminary data.</text>
</comment>
<proteinExistence type="predicted"/>
<dbReference type="AlphaFoldDB" id="A0A8X7ZLW6"/>
<reference evidence="1" key="1">
    <citation type="journal article" date="2020" name="bioRxiv">
        <title>Hybrid origin of Populus tomentosa Carr. identified through genome sequencing and phylogenomic analysis.</title>
        <authorList>
            <person name="An X."/>
            <person name="Gao K."/>
            <person name="Chen Z."/>
            <person name="Li J."/>
            <person name="Yang X."/>
            <person name="Yang X."/>
            <person name="Zhou J."/>
            <person name="Guo T."/>
            <person name="Zhao T."/>
            <person name="Huang S."/>
            <person name="Miao D."/>
            <person name="Khan W.U."/>
            <person name="Rao P."/>
            <person name="Ye M."/>
            <person name="Lei B."/>
            <person name="Liao W."/>
            <person name="Wang J."/>
            <person name="Ji L."/>
            <person name="Li Y."/>
            <person name="Guo B."/>
            <person name="Mustafa N.S."/>
            <person name="Li S."/>
            <person name="Yun Q."/>
            <person name="Keller S.R."/>
            <person name="Mao J."/>
            <person name="Zhang R."/>
            <person name="Strauss S.H."/>
        </authorList>
    </citation>
    <scope>NUCLEOTIDE SEQUENCE</scope>
    <source>
        <strain evidence="1">GM15</strain>
        <tissue evidence="1">Leaf</tissue>
    </source>
</reference>
<sequence length="247" mass="26930">MNSAFHEKPLSQSISSISLHASLSHVITACRDTATNGSLLLRQFSLSLDGPACEWYDNLRPESMPETNAKGLGKQSGHWSTDQLKKANQTKISSVLTSLNNLKAWPRSFWSWRIGLVARLSNPNTAPSHGKQPDPFSESKLPFPLLPPFLLLAGFISQIIINCHEIGDDALIKLEATCSILTWTGSMGDQEGSWPRSVTSIALRMGVGLRSPQVGDPTSKFVGEGAAQDAAPVQFYLKISWNSNLEV</sequence>
<protein>
    <submittedName>
        <fullName evidence="1">Uncharacterized protein</fullName>
    </submittedName>
</protein>
<name>A0A8X7ZLW6_POPTO</name>
<organism evidence="1 2">
    <name type="scientific">Populus tomentosa</name>
    <name type="common">Chinese white poplar</name>
    <dbReference type="NCBI Taxonomy" id="118781"/>
    <lineage>
        <taxon>Eukaryota</taxon>
        <taxon>Viridiplantae</taxon>
        <taxon>Streptophyta</taxon>
        <taxon>Embryophyta</taxon>
        <taxon>Tracheophyta</taxon>
        <taxon>Spermatophyta</taxon>
        <taxon>Magnoliopsida</taxon>
        <taxon>eudicotyledons</taxon>
        <taxon>Gunneridae</taxon>
        <taxon>Pentapetalae</taxon>
        <taxon>rosids</taxon>
        <taxon>fabids</taxon>
        <taxon>Malpighiales</taxon>
        <taxon>Salicaceae</taxon>
        <taxon>Saliceae</taxon>
        <taxon>Populus</taxon>
    </lineage>
</organism>
<gene>
    <name evidence="1" type="ORF">POTOM_020589</name>
</gene>
<dbReference type="Proteomes" id="UP000886885">
    <property type="component" value="Chromosome 5D"/>
</dbReference>
<accession>A0A8X7ZLW6</accession>
<keyword evidence="2" id="KW-1185">Reference proteome</keyword>
<evidence type="ECO:0000313" key="1">
    <source>
        <dbReference type="EMBL" id="KAG6773323.1"/>
    </source>
</evidence>
<dbReference type="EMBL" id="JAAWWB010000010">
    <property type="protein sequence ID" value="KAG6773323.1"/>
    <property type="molecule type" value="Genomic_DNA"/>
</dbReference>
<dbReference type="OrthoDB" id="1730789at2759"/>